<keyword evidence="1" id="KW-1133">Transmembrane helix</keyword>
<dbReference type="Proteomes" id="UP000316416">
    <property type="component" value="Chromosome"/>
</dbReference>
<proteinExistence type="predicted"/>
<evidence type="ECO:0000313" key="2">
    <source>
        <dbReference type="EMBL" id="QPG56855.1"/>
    </source>
</evidence>
<reference evidence="2" key="1">
    <citation type="submission" date="2021-07" db="EMBL/GenBank/DDBJ databases">
        <title>Shewanella sp. YLB-07 whole genome sequence.</title>
        <authorList>
            <person name="Yu L."/>
        </authorList>
    </citation>
    <scope>NUCLEOTIDE SEQUENCE</scope>
    <source>
        <strain evidence="2">YLB-08</strain>
    </source>
</reference>
<sequence>MTVPFSFKTEYLLDKAHFSECFDESVTLDTSLKAYTKAIGFFFIGVALLLTGMNAFASFFVIGLGVLEALNIKFKKTWWLWRQMMSKAAGNNVTLTVDEQGISTDSFYVKSEILWCDVSEIKSTQRGFLIKHSGTSYISKQVLNEEAISFITSKI</sequence>
<feature type="transmembrane region" description="Helical" evidence="1">
    <location>
        <begin position="38"/>
        <end position="67"/>
    </location>
</feature>
<evidence type="ECO:0000313" key="3">
    <source>
        <dbReference type="Proteomes" id="UP000316416"/>
    </source>
</evidence>
<gene>
    <name evidence="2" type="ORF">FM038_004975</name>
</gene>
<dbReference type="EMBL" id="CP045503">
    <property type="protein sequence ID" value="QPG56855.1"/>
    <property type="molecule type" value="Genomic_DNA"/>
</dbReference>
<keyword evidence="3" id="KW-1185">Reference proteome</keyword>
<name>A0ABX6V2M1_9GAMM</name>
<keyword evidence="1" id="KW-0812">Transmembrane</keyword>
<protein>
    <submittedName>
        <fullName evidence="2">YcxB family protein</fullName>
    </submittedName>
</protein>
<accession>A0ABX6V2M1</accession>
<dbReference type="RefSeq" id="WP_142872228.1">
    <property type="nucleotide sequence ID" value="NZ_CP045503.2"/>
</dbReference>
<evidence type="ECO:0000256" key="1">
    <source>
        <dbReference type="SAM" id="Phobius"/>
    </source>
</evidence>
<organism evidence="2 3">
    <name type="scientific">Shewanella eurypsychrophilus</name>
    <dbReference type="NCBI Taxonomy" id="2593656"/>
    <lineage>
        <taxon>Bacteria</taxon>
        <taxon>Pseudomonadati</taxon>
        <taxon>Pseudomonadota</taxon>
        <taxon>Gammaproteobacteria</taxon>
        <taxon>Alteromonadales</taxon>
        <taxon>Shewanellaceae</taxon>
        <taxon>Shewanella</taxon>
    </lineage>
</organism>
<keyword evidence="1" id="KW-0472">Membrane</keyword>